<evidence type="ECO:0000256" key="1">
    <source>
        <dbReference type="SAM" id="MobiDB-lite"/>
    </source>
</evidence>
<evidence type="ECO:0008006" key="4">
    <source>
        <dbReference type="Google" id="ProtNLM"/>
    </source>
</evidence>
<comment type="caution">
    <text evidence="2">The sequence shown here is derived from an EMBL/GenBank/DDBJ whole genome shotgun (WGS) entry which is preliminary data.</text>
</comment>
<proteinExistence type="predicted"/>
<sequence length="179" mass="19268">MIDVSFGKPVPGKVTFLDELGEQIVIKVECEWNPIICSIYGGIGHDAQACKKGKQKTKPKMVQNWQPKVVVPVPKPPTDSPGLVTLASSCYCAIEKQNNFQVSQNSNGRYQVATPPRPIIRLSRQELIDKGCSTTKFGDLSFLEALNNATPRIGIGTRNSVLSPDGGGTQLLASGTSRG</sequence>
<gene>
    <name evidence="2" type="ORF">RND81_08G096200</name>
</gene>
<feature type="region of interest" description="Disordered" evidence="1">
    <location>
        <begin position="158"/>
        <end position="179"/>
    </location>
</feature>
<reference evidence="2" key="1">
    <citation type="submission" date="2024-03" db="EMBL/GenBank/DDBJ databases">
        <title>WGS assembly of Saponaria officinalis var. Norfolk2.</title>
        <authorList>
            <person name="Jenkins J."/>
            <person name="Shu S."/>
            <person name="Grimwood J."/>
            <person name="Barry K."/>
            <person name="Goodstein D."/>
            <person name="Schmutz J."/>
            <person name="Leebens-Mack J."/>
            <person name="Osbourn A."/>
        </authorList>
    </citation>
    <scope>NUCLEOTIDE SEQUENCE [LARGE SCALE GENOMIC DNA]</scope>
    <source>
        <strain evidence="2">JIC</strain>
    </source>
</reference>
<dbReference type="Proteomes" id="UP001443914">
    <property type="component" value="Unassembled WGS sequence"/>
</dbReference>
<protein>
    <recommendedName>
        <fullName evidence="4">Zinc knuckle CX2CX4HX4C domain-containing protein</fullName>
    </recommendedName>
</protein>
<accession>A0AAW1J655</accession>
<evidence type="ECO:0000313" key="2">
    <source>
        <dbReference type="EMBL" id="KAK9698323.1"/>
    </source>
</evidence>
<name>A0AAW1J655_SAPOF</name>
<evidence type="ECO:0000313" key="3">
    <source>
        <dbReference type="Proteomes" id="UP001443914"/>
    </source>
</evidence>
<dbReference type="EMBL" id="JBDFQZ010000008">
    <property type="protein sequence ID" value="KAK9698323.1"/>
    <property type="molecule type" value="Genomic_DNA"/>
</dbReference>
<dbReference type="AlphaFoldDB" id="A0AAW1J655"/>
<keyword evidence="3" id="KW-1185">Reference proteome</keyword>
<organism evidence="2 3">
    <name type="scientific">Saponaria officinalis</name>
    <name type="common">Common soapwort</name>
    <name type="synonym">Lychnis saponaria</name>
    <dbReference type="NCBI Taxonomy" id="3572"/>
    <lineage>
        <taxon>Eukaryota</taxon>
        <taxon>Viridiplantae</taxon>
        <taxon>Streptophyta</taxon>
        <taxon>Embryophyta</taxon>
        <taxon>Tracheophyta</taxon>
        <taxon>Spermatophyta</taxon>
        <taxon>Magnoliopsida</taxon>
        <taxon>eudicotyledons</taxon>
        <taxon>Gunneridae</taxon>
        <taxon>Pentapetalae</taxon>
        <taxon>Caryophyllales</taxon>
        <taxon>Caryophyllaceae</taxon>
        <taxon>Caryophylleae</taxon>
        <taxon>Saponaria</taxon>
    </lineage>
</organism>